<evidence type="ECO:0000256" key="1">
    <source>
        <dbReference type="SAM" id="MobiDB-lite"/>
    </source>
</evidence>
<evidence type="ECO:0000313" key="3">
    <source>
        <dbReference type="Proteomes" id="UP000597444"/>
    </source>
</evidence>
<dbReference type="AlphaFoldDB" id="A0A8J3IRP6"/>
<protein>
    <submittedName>
        <fullName evidence="2">Uncharacterized protein</fullName>
    </submittedName>
</protein>
<keyword evidence="3" id="KW-1185">Reference proteome</keyword>
<reference evidence="2" key="1">
    <citation type="submission" date="2020-10" db="EMBL/GenBank/DDBJ databases">
        <title>Taxonomic study of unclassified bacteria belonging to the class Ktedonobacteria.</title>
        <authorList>
            <person name="Yabe S."/>
            <person name="Wang C.M."/>
            <person name="Zheng Y."/>
            <person name="Sakai Y."/>
            <person name="Cavaletti L."/>
            <person name="Monciardini P."/>
            <person name="Donadio S."/>
        </authorList>
    </citation>
    <scope>NUCLEOTIDE SEQUENCE</scope>
    <source>
        <strain evidence="2">ID150040</strain>
    </source>
</reference>
<name>A0A8J3IRP6_9CHLR</name>
<sequence length="63" mass="7000">MSLTPSSLATGFGACGNKENKVRRKSSRKQKKGREGIGLFTHKYGLAQAETLPKPDPESYFWI</sequence>
<evidence type="ECO:0000313" key="2">
    <source>
        <dbReference type="EMBL" id="GHO97280.1"/>
    </source>
</evidence>
<gene>
    <name evidence="2" type="ORF">KSF_073280</name>
</gene>
<dbReference type="Proteomes" id="UP000597444">
    <property type="component" value="Unassembled WGS sequence"/>
</dbReference>
<dbReference type="EMBL" id="BNJK01000001">
    <property type="protein sequence ID" value="GHO97280.1"/>
    <property type="molecule type" value="Genomic_DNA"/>
</dbReference>
<comment type="caution">
    <text evidence="2">The sequence shown here is derived from an EMBL/GenBank/DDBJ whole genome shotgun (WGS) entry which is preliminary data.</text>
</comment>
<feature type="compositionally biased region" description="Basic residues" evidence="1">
    <location>
        <begin position="21"/>
        <end position="32"/>
    </location>
</feature>
<feature type="region of interest" description="Disordered" evidence="1">
    <location>
        <begin position="1"/>
        <end position="36"/>
    </location>
</feature>
<organism evidence="2 3">
    <name type="scientific">Reticulibacter mediterranei</name>
    <dbReference type="NCBI Taxonomy" id="2778369"/>
    <lineage>
        <taxon>Bacteria</taxon>
        <taxon>Bacillati</taxon>
        <taxon>Chloroflexota</taxon>
        <taxon>Ktedonobacteria</taxon>
        <taxon>Ktedonobacterales</taxon>
        <taxon>Reticulibacteraceae</taxon>
        <taxon>Reticulibacter</taxon>
    </lineage>
</organism>
<proteinExistence type="predicted"/>
<accession>A0A8J3IRP6</accession>